<evidence type="ECO:0000313" key="2">
    <source>
        <dbReference type="EMBL" id="CZT25303.1"/>
    </source>
</evidence>
<organism evidence="2 3">
    <name type="scientific">Ramularia collo-cygni</name>
    <dbReference type="NCBI Taxonomy" id="112498"/>
    <lineage>
        <taxon>Eukaryota</taxon>
        <taxon>Fungi</taxon>
        <taxon>Dikarya</taxon>
        <taxon>Ascomycota</taxon>
        <taxon>Pezizomycotina</taxon>
        <taxon>Dothideomycetes</taxon>
        <taxon>Dothideomycetidae</taxon>
        <taxon>Mycosphaerellales</taxon>
        <taxon>Mycosphaerellaceae</taxon>
        <taxon>Ramularia</taxon>
    </lineage>
</organism>
<evidence type="ECO:0000256" key="1">
    <source>
        <dbReference type="SAM" id="MobiDB-lite"/>
    </source>
</evidence>
<name>A0A2D3VB49_9PEZI</name>
<reference evidence="2 3" key="1">
    <citation type="submission" date="2016-03" db="EMBL/GenBank/DDBJ databases">
        <authorList>
            <person name="Ploux O."/>
        </authorList>
    </citation>
    <scope>NUCLEOTIDE SEQUENCE [LARGE SCALE GENOMIC DNA]</scope>
    <source>
        <strain evidence="2 3">URUG2</strain>
    </source>
</reference>
<dbReference type="Proteomes" id="UP000225277">
    <property type="component" value="Unassembled WGS sequence"/>
</dbReference>
<feature type="compositionally biased region" description="Basic and acidic residues" evidence="1">
    <location>
        <begin position="79"/>
        <end position="97"/>
    </location>
</feature>
<dbReference type="GeneID" id="35606064"/>
<dbReference type="AlphaFoldDB" id="A0A2D3VB49"/>
<dbReference type="EMBL" id="FJUY01000026">
    <property type="protein sequence ID" value="CZT25303.1"/>
    <property type="molecule type" value="Genomic_DNA"/>
</dbReference>
<dbReference type="OrthoDB" id="3916215at2759"/>
<gene>
    <name evidence="2" type="ORF">RCC_11031</name>
</gene>
<feature type="region of interest" description="Disordered" evidence="1">
    <location>
        <begin position="1"/>
        <end position="97"/>
    </location>
</feature>
<feature type="compositionally biased region" description="Basic residues" evidence="1">
    <location>
        <begin position="1"/>
        <end position="12"/>
    </location>
</feature>
<protein>
    <submittedName>
        <fullName evidence="2">Uncharacterized protein</fullName>
    </submittedName>
</protein>
<proteinExistence type="predicted"/>
<sequence length="329" mass="35935">MPAGRHNNRGRIGKASSRDAANGISIRGASSRRATSGRGRQASGPKAQIRELLPDLIKGRVPSPHNGDPETSAPVKPTQDARPHSAQKAHTEAIIKEPPPKVERVYNGIWESGPASFAFATHGNLDHSEDTIILALNILDHIIRPENWNPELSNNKLSASCFFFASRLTDKKVTATEVAESIWVHPDMVAEMSQTKEGPLYDRMLESLTVNAAQIVQGYGILYEQREGLKDLLGEYSNDVTDLPSPAAEQQLLESQSEELPISQVAAEMMKLGYQRGSGMGADVQDIAEIDEEKDVEVVVPGDIAEAEQVELEGGDFEIDFEDFVAENE</sequence>
<accession>A0A2D3VB49</accession>
<dbReference type="RefSeq" id="XP_023632026.1">
    <property type="nucleotide sequence ID" value="XM_023776258.1"/>
</dbReference>
<evidence type="ECO:0000313" key="3">
    <source>
        <dbReference type="Proteomes" id="UP000225277"/>
    </source>
</evidence>
<feature type="compositionally biased region" description="Low complexity" evidence="1">
    <location>
        <begin position="23"/>
        <end position="44"/>
    </location>
</feature>
<keyword evidence="3" id="KW-1185">Reference proteome</keyword>
<dbReference type="CDD" id="cd00043">
    <property type="entry name" value="CYCLIN_SF"/>
    <property type="match status" value="1"/>
</dbReference>